<dbReference type="Proteomes" id="UP000069902">
    <property type="component" value="Chromosome cPNK"/>
</dbReference>
<dbReference type="InterPro" id="IPR013382">
    <property type="entry name" value="CRISPR-assoc_prot_Cse2"/>
</dbReference>
<dbReference type="RefSeq" id="WP_051981965.1">
    <property type="nucleotide sequence ID" value="NZ_LN879502.1"/>
</dbReference>
<reference evidence="2" key="1">
    <citation type="submission" date="2015-09" db="EMBL/GenBank/DDBJ databases">
        <authorList>
            <person name="Bertelli C."/>
        </authorList>
    </citation>
    <scope>NUCLEOTIDE SEQUENCE [LARGE SCALE GENOMIC DNA]</scope>
    <source>
        <strain evidence="2">KNic</strain>
    </source>
</reference>
<evidence type="ECO:0000313" key="1">
    <source>
        <dbReference type="EMBL" id="CUI16742.1"/>
    </source>
</evidence>
<dbReference type="InterPro" id="IPR038287">
    <property type="entry name" value="Cse2_sf"/>
</dbReference>
<dbReference type="PATRIC" id="fig|389348.3.peg.1240"/>
<evidence type="ECO:0000313" key="2">
    <source>
        <dbReference type="Proteomes" id="UP000069902"/>
    </source>
</evidence>
<keyword evidence="2" id="KW-1185">Reference proteome</keyword>
<accession>A0A0U5JG55</accession>
<dbReference type="EMBL" id="LN879502">
    <property type="protein sequence ID" value="CUI16742.1"/>
    <property type="molecule type" value="Genomic_DNA"/>
</dbReference>
<name>A0A0U5JG55_9BACT</name>
<dbReference type="Gene3D" id="1.10.520.40">
    <property type="entry name" value="CRISPR-associated protein Cse2"/>
    <property type="match status" value="1"/>
</dbReference>
<dbReference type="KEGG" id="pnl:PNK_1125"/>
<dbReference type="NCBIfam" id="TIGR02548">
    <property type="entry name" value="casB_cse2"/>
    <property type="match status" value="1"/>
</dbReference>
<dbReference type="Pfam" id="PF09485">
    <property type="entry name" value="CRISPR_Cse2"/>
    <property type="match status" value="1"/>
</dbReference>
<protein>
    <submittedName>
        <fullName evidence="1">Uncharacterized protein</fullName>
    </submittedName>
</protein>
<dbReference type="InParanoid" id="A0A0U5JG55"/>
<sequence>MQDKEKQCNSFVNSSFQGNSHSEKILRLVDSIKYLSPADLADLRRSADLELPKAVFWKIATICSDYDLTQLLDEWRVVLAAFAHMKGLHDISQSLGSVLQKAGYSEARLTKLLNANSITIKRELMCLARFLSSKGISTNLCELSGLVLFNHSMGLQVRRKIAQDYYFYHS</sequence>
<gene>
    <name evidence="1" type="primary">cse2</name>
    <name evidence="1" type="ORF">PNK_1125</name>
</gene>
<proteinExistence type="predicted"/>
<dbReference type="AlphaFoldDB" id="A0A0U5JG55"/>
<organism evidence="1 2">
    <name type="scientific">Candidatus Protochlamydia naegleriophila</name>
    <dbReference type="NCBI Taxonomy" id="389348"/>
    <lineage>
        <taxon>Bacteria</taxon>
        <taxon>Pseudomonadati</taxon>
        <taxon>Chlamydiota</taxon>
        <taxon>Chlamydiia</taxon>
        <taxon>Parachlamydiales</taxon>
        <taxon>Parachlamydiaceae</taxon>
        <taxon>Candidatus Protochlamydia</taxon>
    </lineage>
</organism>
<dbReference type="STRING" id="389348.PNK_1125"/>